<evidence type="ECO:0000256" key="8">
    <source>
        <dbReference type="SAM" id="SignalP"/>
    </source>
</evidence>
<evidence type="ECO:0000256" key="7">
    <source>
        <dbReference type="SAM" id="Phobius"/>
    </source>
</evidence>
<feature type="region of interest" description="Disordered" evidence="6">
    <location>
        <begin position="36"/>
        <end position="60"/>
    </location>
</feature>
<evidence type="ECO:0000313" key="10">
    <source>
        <dbReference type="Proteomes" id="UP000581688"/>
    </source>
</evidence>
<gene>
    <name evidence="9" type="ORF">HNQ94_001358</name>
</gene>
<keyword evidence="2" id="KW-1003">Cell membrane</keyword>
<feature type="signal peptide" evidence="8">
    <location>
        <begin position="1"/>
        <end position="26"/>
    </location>
</feature>
<comment type="subcellular location">
    <subcellularLocation>
        <location evidence="1">Cell membrane</location>
    </subcellularLocation>
</comment>
<keyword evidence="9" id="KW-0282">Flagellum</keyword>
<organism evidence="9 10">
    <name type="scientific">Salirhabdus euzebyi</name>
    <dbReference type="NCBI Taxonomy" id="394506"/>
    <lineage>
        <taxon>Bacteria</taxon>
        <taxon>Bacillati</taxon>
        <taxon>Bacillota</taxon>
        <taxon>Bacilli</taxon>
        <taxon>Bacillales</taxon>
        <taxon>Bacillaceae</taxon>
        <taxon>Salirhabdus</taxon>
    </lineage>
</organism>
<dbReference type="GO" id="GO:0044781">
    <property type="term" value="P:bacterial-type flagellum organization"/>
    <property type="evidence" value="ECO:0007669"/>
    <property type="project" value="InterPro"/>
</dbReference>
<feature type="transmembrane region" description="Helical" evidence="7">
    <location>
        <begin position="72"/>
        <end position="90"/>
    </location>
</feature>
<keyword evidence="9" id="KW-0966">Cell projection</keyword>
<keyword evidence="9" id="KW-0969">Cilium</keyword>
<evidence type="ECO:0000256" key="2">
    <source>
        <dbReference type="ARBA" id="ARBA00022475"/>
    </source>
</evidence>
<dbReference type="Proteomes" id="UP000581688">
    <property type="component" value="Unassembled WGS sequence"/>
</dbReference>
<dbReference type="GO" id="GO:0016020">
    <property type="term" value="C:membrane"/>
    <property type="evidence" value="ECO:0007669"/>
    <property type="project" value="InterPro"/>
</dbReference>
<dbReference type="Pfam" id="PF04347">
    <property type="entry name" value="FliO"/>
    <property type="match status" value="1"/>
</dbReference>
<keyword evidence="10" id="KW-1185">Reference proteome</keyword>
<dbReference type="RefSeq" id="WP_174495452.1">
    <property type="nucleotide sequence ID" value="NZ_CADDWK010000003.1"/>
</dbReference>
<evidence type="ECO:0000256" key="6">
    <source>
        <dbReference type="SAM" id="MobiDB-lite"/>
    </source>
</evidence>
<dbReference type="InterPro" id="IPR022781">
    <property type="entry name" value="Flagellar_biosynth_FliO"/>
</dbReference>
<dbReference type="EMBL" id="JACHGH010000003">
    <property type="protein sequence ID" value="MBB6452912.1"/>
    <property type="molecule type" value="Genomic_DNA"/>
</dbReference>
<evidence type="ECO:0000313" key="9">
    <source>
        <dbReference type="EMBL" id="MBB6452912.1"/>
    </source>
</evidence>
<proteinExistence type="predicted"/>
<evidence type="ECO:0000256" key="5">
    <source>
        <dbReference type="ARBA" id="ARBA00023136"/>
    </source>
</evidence>
<dbReference type="AlphaFoldDB" id="A0A841Q3F9"/>
<evidence type="ECO:0000256" key="4">
    <source>
        <dbReference type="ARBA" id="ARBA00022989"/>
    </source>
</evidence>
<reference evidence="9 10" key="1">
    <citation type="submission" date="2020-08" db="EMBL/GenBank/DDBJ databases">
        <title>Genomic Encyclopedia of Type Strains, Phase IV (KMG-IV): sequencing the most valuable type-strain genomes for metagenomic binning, comparative biology and taxonomic classification.</title>
        <authorList>
            <person name="Goeker M."/>
        </authorList>
    </citation>
    <scope>NUCLEOTIDE SEQUENCE [LARGE SCALE GENOMIC DNA]</scope>
    <source>
        <strain evidence="9 10">DSM 19612</strain>
    </source>
</reference>
<comment type="caution">
    <text evidence="9">The sequence shown here is derived from an EMBL/GenBank/DDBJ whole genome shotgun (WGS) entry which is preliminary data.</text>
</comment>
<protein>
    <submittedName>
        <fullName evidence="9">Flagellar protein FliO/FliZ</fullName>
    </submittedName>
</protein>
<keyword evidence="8" id="KW-0732">Signal</keyword>
<evidence type="ECO:0000256" key="1">
    <source>
        <dbReference type="ARBA" id="ARBA00004236"/>
    </source>
</evidence>
<feature type="chain" id="PRO_5032471242" evidence="8">
    <location>
        <begin position="27"/>
        <end position="220"/>
    </location>
</feature>
<name>A0A841Q3F9_9BACI</name>
<keyword evidence="3 7" id="KW-0812">Transmembrane</keyword>
<keyword evidence="4 7" id="KW-1133">Transmembrane helix</keyword>
<keyword evidence="5 7" id="KW-0472">Membrane</keyword>
<evidence type="ECO:0000256" key="3">
    <source>
        <dbReference type="ARBA" id="ARBA00022692"/>
    </source>
</evidence>
<accession>A0A841Q3F9</accession>
<sequence>MTKHLLKLINIALISLIVITPIHTHANVNNMFDKGKNNTDIQTPEVEQDQEETPQNGESNVVKDDGSLMLDLVKMFFMLILVLGLIYLLLKFLQKRNKMFQQVQTLENLGGISLGANKSMQMVRIGNKVYVVGVGDDINLLTEITDEELLEDLLTKENTDQGNPSIQSFVKQFQGLYRKDKQETEHKTFKQLFNKELHSMKNERKKIIESYRNRKEDQDG</sequence>